<keyword evidence="3" id="KW-0813">Transport</keyword>
<dbReference type="EMBL" id="RBAN01000002">
    <property type="protein sequence ID" value="RKN55469.1"/>
    <property type="molecule type" value="Genomic_DNA"/>
</dbReference>
<comment type="caution">
    <text evidence="5">The sequence shown here is derived from an EMBL/GenBank/DDBJ whole genome shotgun (WGS) entry which is preliminary data.</text>
</comment>
<dbReference type="RefSeq" id="WP_120779658.1">
    <property type="nucleotide sequence ID" value="NZ_JBHLUP010000002.1"/>
</dbReference>
<dbReference type="PANTHER" id="PTHR43649:SF31">
    <property type="entry name" value="SN-GLYCEROL-3-PHOSPHATE-BINDING PERIPLASMIC PROTEIN UGPB"/>
    <property type="match status" value="1"/>
</dbReference>
<dbReference type="OrthoDB" id="8663148at2"/>
<dbReference type="InterPro" id="IPR006059">
    <property type="entry name" value="SBP"/>
</dbReference>
<dbReference type="Gene3D" id="3.40.190.10">
    <property type="entry name" value="Periplasmic binding protein-like II"/>
    <property type="match status" value="2"/>
</dbReference>
<dbReference type="SUPFAM" id="SSF53850">
    <property type="entry name" value="Periplasmic binding protein-like II"/>
    <property type="match status" value="1"/>
</dbReference>
<dbReference type="InterPro" id="IPR050490">
    <property type="entry name" value="Bact_solute-bd_prot1"/>
</dbReference>
<dbReference type="GO" id="GO:0030313">
    <property type="term" value="C:cell envelope"/>
    <property type="evidence" value="ECO:0007669"/>
    <property type="project" value="UniProtKB-SubCell"/>
</dbReference>
<comment type="similarity">
    <text evidence="2">Belongs to the bacterial solute-binding protein 1 family.</text>
</comment>
<dbReference type="InterPro" id="IPR006311">
    <property type="entry name" value="TAT_signal"/>
</dbReference>
<proteinExistence type="inferred from homology"/>
<evidence type="ECO:0000256" key="2">
    <source>
        <dbReference type="ARBA" id="ARBA00008520"/>
    </source>
</evidence>
<organism evidence="5 6">
    <name type="scientific">Micromonospora costi</name>
    <dbReference type="NCBI Taxonomy" id="1530042"/>
    <lineage>
        <taxon>Bacteria</taxon>
        <taxon>Bacillati</taxon>
        <taxon>Actinomycetota</taxon>
        <taxon>Actinomycetes</taxon>
        <taxon>Micromonosporales</taxon>
        <taxon>Micromonosporaceae</taxon>
        <taxon>Micromonospora</taxon>
    </lineage>
</organism>
<reference evidence="5 6" key="1">
    <citation type="journal article" date="2015" name="Int. J. Syst. Evol. Microbiol.">
        <title>Micromonospora costi sp. nov., isolated from a leaf of Costus speciosus.</title>
        <authorList>
            <person name="Thawai C."/>
        </authorList>
    </citation>
    <scope>NUCLEOTIDE SEQUENCE [LARGE SCALE GENOMIC DNA]</scope>
    <source>
        <strain evidence="5 6">CS1-12</strain>
    </source>
</reference>
<gene>
    <name evidence="5" type="primary">ngcE</name>
    <name evidence="5" type="ORF">D7193_12520</name>
</gene>
<evidence type="ECO:0000256" key="4">
    <source>
        <dbReference type="ARBA" id="ARBA00022729"/>
    </source>
</evidence>
<dbReference type="NCBIfam" id="TIGR03851">
    <property type="entry name" value="chitin_NgcE"/>
    <property type="match status" value="1"/>
</dbReference>
<keyword evidence="4" id="KW-0732">Signal</keyword>
<keyword evidence="6" id="KW-1185">Reference proteome</keyword>
<evidence type="ECO:0000313" key="5">
    <source>
        <dbReference type="EMBL" id="RKN55469.1"/>
    </source>
</evidence>
<dbReference type="Proteomes" id="UP000279968">
    <property type="component" value="Unassembled WGS sequence"/>
</dbReference>
<dbReference type="PROSITE" id="PS51318">
    <property type="entry name" value="TAT"/>
    <property type="match status" value="1"/>
</dbReference>
<dbReference type="AlphaFoldDB" id="A0A3B0A4U9"/>
<dbReference type="PANTHER" id="PTHR43649">
    <property type="entry name" value="ARABINOSE-BINDING PROTEIN-RELATED"/>
    <property type="match status" value="1"/>
</dbReference>
<protein>
    <submittedName>
        <fullName evidence="5">Carbohydrate ABC transporter, N-acetylglucosamine/diacetylchitobiose-binding protein</fullName>
    </submittedName>
</protein>
<dbReference type="InterPro" id="IPR022386">
    <property type="entry name" value="Chitin_NgcE"/>
</dbReference>
<evidence type="ECO:0000256" key="3">
    <source>
        <dbReference type="ARBA" id="ARBA00022448"/>
    </source>
</evidence>
<name>A0A3B0A4U9_9ACTN</name>
<evidence type="ECO:0000313" key="6">
    <source>
        <dbReference type="Proteomes" id="UP000279968"/>
    </source>
</evidence>
<dbReference type="Pfam" id="PF01547">
    <property type="entry name" value="SBP_bac_1"/>
    <property type="match status" value="1"/>
</dbReference>
<comment type="subcellular location">
    <subcellularLocation>
        <location evidence="1">Cell envelope</location>
    </subcellularLocation>
</comment>
<sequence>MSVTPENPAELSRRTVLRRAATAGLLVTPAAALLTGCVAGGDDEPTEQAAGEKSADNPLGVKEDAPLEVVIFNGGLGTKYATDVHIPSYKKKFPNAEVKFSQTEEVATVLQPRFTSNTPPDMVNNAGSKLMDQGALVQAGQVQDLTELFDAPSLQDPNTKVKDTLIPGTIEQGTFNGKPYVLNYAFTIYGLWYDAALFQKNGWTAPKTWAEFTALCDKIKAAGITPYSYAGANASYYQYLVILTSAAKIGGPDVLKNIDNLEDGAWLAEPVKQAAAAWAEIGAKYGNKAHLGLKHTEVQLQQNQGKVAFYPSGSWLENEQAKDTPPTFKYAVMPVPSVTTSDKVPQTGIYAAAGEMYFVASKGKNARGGMEYLRHMLSKEGAKGFTELTKVLTVVKGAVDGLEISPGLTSGNQMLSAAGSDYFAYRFDTWYKKLDDECRAATNELMFNGGTADKFCERMQKAADAVKKDSSIEKFKR</sequence>
<evidence type="ECO:0000256" key="1">
    <source>
        <dbReference type="ARBA" id="ARBA00004196"/>
    </source>
</evidence>
<accession>A0A3B0A4U9</accession>